<keyword evidence="2" id="KW-1185">Reference proteome</keyword>
<proteinExistence type="predicted"/>
<comment type="caution">
    <text evidence="1">The sequence shown here is derived from an EMBL/GenBank/DDBJ whole genome shotgun (WGS) entry which is preliminary data.</text>
</comment>
<sequence length="62" mass="7254">MLLNDEVYPPFTSLFTDDNLKAADNDPFLIDDKLNHCYYAHYPLKKANSRFVCSRSLLHFNT</sequence>
<name>A0A562TNV1_9SPHI</name>
<dbReference type="EMBL" id="VLLI01000018">
    <property type="protein sequence ID" value="TWI94776.1"/>
    <property type="molecule type" value="Genomic_DNA"/>
</dbReference>
<gene>
    <name evidence="1" type="ORF">JN11_04557</name>
</gene>
<evidence type="ECO:0000313" key="2">
    <source>
        <dbReference type="Proteomes" id="UP000317010"/>
    </source>
</evidence>
<reference evidence="1 2" key="1">
    <citation type="submission" date="2019-07" db="EMBL/GenBank/DDBJ databases">
        <title>Genomic Encyclopedia of Archaeal and Bacterial Type Strains, Phase II (KMG-II): from individual species to whole genera.</title>
        <authorList>
            <person name="Goeker M."/>
        </authorList>
    </citation>
    <scope>NUCLEOTIDE SEQUENCE [LARGE SCALE GENOMIC DNA]</scope>
    <source>
        <strain evidence="1 2">ATCC BAA-1854</strain>
    </source>
</reference>
<organism evidence="1 2">
    <name type="scientific">Mucilaginibacter frigoritolerans</name>
    <dbReference type="NCBI Taxonomy" id="652788"/>
    <lineage>
        <taxon>Bacteria</taxon>
        <taxon>Pseudomonadati</taxon>
        <taxon>Bacteroidota</taxon>
        <taxon>Sphingobacteriia</taxon>
        <taxon>Sphingobacteriales</taxon>
        <taxon>Sphingobacteriaceae</taxon>
        <taxon>Mucilaginibacter</taxon>
    </lineage>
</organism>
<accession>A0A562TNV1</accession>
<protein>
    <submittedName>
        <fullName evidence="1">Uncharacterized protein</fullName>
    </submittedName>
</protein>
<evidence type="ECO:0000313" key="1">
    <source>
        <dbReference type="EMBL" id="TWI94776.1"/>
    </source>
</evidence>
<dbReference type="AlphaFoldDB" id="A0A562TNV1"/>
<dbReference type="Proteomes" id="UP000317010">
    <property type="component" value="Unassembled WGS sequence"/>
</dbReference>